<dbReference type="PANTHER" id="PTHR12542">
    <property type="entry name" value="EXOCYST COMPLEX PROTEIN EXO70"/>
    <property type="match status" value="1"/>
</dbReference>
<comment type="caution">
    <text evidence="6">The sequence shown here is derived from an EMBL/GenBank/DDBJ whole genome shotgun (WGS) entry which is preliminary data.</text>
</comment>
<organism evidence="6 7">
    <name type="scientific">Phaseolus coccineus</name>
    <name type="common">Scarlet runner bean</name>
    <name type="synonym">Phaseolus multiflorus</name>
    <dbReference type="NCBI Taxonomy" id="3886"/>
    <lineage>
        <taxon>Eukaryota</taxon>
        <taxon>Viridiplantae</taxon>
        <taxon>Streptophyta</taxon>
        <taxon>Embryophyta</taxon>
        <taxon>Tracheophyta</taxon>
        <taxon>Spermatophyta</taxon>
        <taxon>Magnoliopsida</taxon>
        <taxon>eudicotyledons</taxon>
        <taxon>Gunneridae</taxon>
        <taxon>Pentapetalae</taxon>
        <taxon>rosids</taxon>
        <taxon>fabids</taxon>
        <taxon>Fabales</taxon>
        <taxon>Fabaceae</taxon>
        <taxon>Papilionoideae</taxon>
        <taxon>50 kb inversion clade</taxon>
        <taxon>NPAAA clade</taxon>
        <taxon>indigoferoid/millettioid clade</taxon>
        <taxon>Phaseoleae</taxon>
        <taxon>Phaseolus</taxon>
    </lineage>
</organism>
<dbReference type="SUPFAM" id="SSF74788">
    <property type="entry name" value="Cullin repeat-like"/>
    <property type="match status" value="1"/>
</dbReference>
<name>A0AAN9RN26_PHACN</name>
<keyword evidence="7" id="KW-1185">Reference proteome</keyword>
<dbReference type="EMBL" id="JAYMYR010000003">
    <property type="protein sequence ID" value="KAK7372138.1"/>
    <property type="molecule type" value="Genomic_DNA"/>
</dbReference>
<evidence type="ECO:0000313" key="7">
    <source>
        <dbReference type="Proteomes" id="UP001374584"/>
    </source>
</evidence>
<dbReference type="Proteomes" id="UP001374584">
    <property type="component" value="Unassembled WGS sequence"/>
</dbReference>
<keyword evidence="4" id="KW-0472">Membrane</keyword>
<keyword evidence="3" id="KW-0653">Protein transport</keyword>
<feature type="transmembrane region" description="Helical" evidence="4">
    <location>
        <begin position="20"/>
        <end position="39"/>
    </location>
</feature>
<feature type="transmembrane region" description="Helical" evidence="4">
    <location>
        <begin position="51"/>
        <end position="70"/>
    </location>
</feature>
<dbReference type="Pfam" id="PF03081">
    <property type="entry name" value="Exo70_C"/>
    <property type="match status" value="1"/>
</dbReference>
<feature type="domain" description="Exocyst complex subunit Exo70 C-terminal" evidence="5">
    <location>
        <begin position="364"/>
        <end position="696"/>
    </location>
</feature>
<accession>A0AAN9RN26</accession>
<feature type="transmembrane region" description="Helical" evidence="4">
    <location>
        <begin position="156"/>
        <end position="175"/>
    </location>
</feature>
<dbReference type="InterPro" id="IPR016159">
    <property type="entry name" value="Cullin_repeat-like_dom_sf"/>
</dbReference>
<gene>
    <name evidence="6" type="ORF">VNO80_05508</name>
</gene>
<evidence type="ECO:0000313" key="6">
    <source>
        <dbReference type="EMBL" id="KAK7372138.1"/>
    </source>
</evidence>
<dbReference type="PANTHER" id="PTHR12542:SF180">
    <property type="entry name" value="EXOCYST SUBUNIT EXO70 FAMILY PROTEIN"/>
    <property type="match status" value="1"/>
</dbReference>
<dbReference type="GO" id="GO:0005546">
    <property type="term" value="F:phosphatidylinositol-4,5-bisphosphate binding"/>
    <property type="evidence" value="ECO:0007669"/>
    <property type="project" value="InterPro"/>
</dbReference>
<sequence>MEALCLRWVNGWSWLKKSNVQRLVCLASSIVGLICYAFSSTFNHLLGNWIWWKMFLYIVFSFIICLAVLFSPGRSSSTSLRLEAHLSFLVLIVTSVYSFLFDNVVKGKPDAYSLISCAAFAIMSLGLSNLTQLGFQIDLLYFFCGFLTVQLMKIKLWLVIVGGGFSYCLLLLRYYPRDTQGQNLQLQVQNQVIIQVDDSESQMSQHADADVDSTLGTSPEDGDLRFQDHLLTQSNSHPQDDGLIIQQQLMNCIKELEKENQMLVSMVCSHVDKYLKAVVDSKDKGENQNEMWELLHPDVNLVMDAFPSGIMRRLKETVKLMVEAGLQEECSEIYSKWRREFLQRCLRGLGLQFQTPNNEDVEKCLKTCRAAGKILFPNERMFCNYLFSGFSDAAGVSYEKVCKELTIGLLSFVDTIITTTLYQSNLLFNILPKMSESLGELIPEFILPNFRKLSFVDDLKDVCDRLAIVYGLREIIYRNNVQAPVTDGGLHLITKKAMNYILRICEGLRKLRVGKSDNIENSTFWVVIATMIELLESELEAKSKVYYTEPTLGYVFMINNLNYIGQKMHDLKFEDDWFRQNTAKVEQNCNLYLRSSWNKLLDFLKLETNESAEPDLAAELMKDKLHLFNVHFEETCAVQSTWTVSDKRQRERIVKSIEALLLPEYGIFSDRFLAVFGNQAYDYINFGIVDIQNCLSHLFLLDGSRHELDFNQDGIEIQTNEWEMFTTPNFSLDIFSVLNQNRIDFGN</sequence>
<dbReference type="InterPro" id="IPR004140">
    <property type="entry name" value="Exo70"/>
</dbReference>
<evidence type="ECO:0000256" key="2">
    <source>
        <dbReference type="ARBA" id="ARBA00022448"/>
    </source>
</evidence>
<keyword evidence="3" id="KW-0268">Exocytosis</keyword>
<comment type="function">
    <text evidence="3">Component of the exocyst complex.</text>
</comment>
<evidence type="ECO:0000256" key="1">
    <source>
        <dbReference type="ARBA" id="ARBA00006756"/>
    </source>
</evidence>
<evidence type="ECO:0000259" key="5">
    <source>
        <dbReference type="Pfam" id="PF03081"/>
    </source>
</evidence>
<keyword evidence="2 3" id="KW-0813">Transport</keyword>
<evidence type="ECO:0000256" key="4">
    <source>
        <dbReference type="SAM" id="Phobius"/>
    </source>
</evidence>
<dbReference type="AlphaFoldDB" id="A0AAN9RN26"/>
<evidence type="ECO:0000256" key="3">
    <source>
        <dbReference type="RuleBase" id="RU365026"/>
    </source>
</evidence>
<feature type="transmembrane region" description="Helical" evidence="4">
    <location>
        <begin position="112"/>
        <end position="135"/>
    </location>
</feature>
<comment type="similarity">
    <text evidence="1 3">Belongs to the EXO70 family.</text>
</comment>
<proteinExistence type="inferred from homology"/>
<keyword evidence="4" id="KW-1133">Transmembrane helix</keyword>
<feature type="transmembrane region" description="Helical" evidence="4">
    <location>
        <begin position="82"/>
        <end position="100"/>
    </location>
</feature>
<protein>
    <recommendedName>
        <fullName evidence="3">Exocyst subunit Exo70 family protein</fullName>
    </recommendedName>
</protein>
<dbReference type="GO" id="GO:0006887">
    <property type="term" value="P:exocytosis"/>
    <property type="evidence" value="ECO:0007669"/>
    <property type="project" value="UniProtKB-KW"/>
</dbReference>
<dbReference type="GO" id="GO:0000145">
    <property type="term" value="C:exocyst"/>
    <property type="evidence" value="ECO:0007669"/>
    <property type="project" value="InterPro"/>
</dbReference>
<dbReference type="InterPro" id="IPR046364">
    <property type="entry name" value="Exo70_C"/>
</dbReference>
<keyword evidence="4" id="KW-0812">Transmembrane</keyword>
<dbReference type="Gene3D" id="1.20.1280.170">
    <property type="entry name" value="Exocyst complex component Exo70"/>
    <property type="match status" value="1"/>
</dbReference>
<dbReference type="GO" id="GO:0015031">
    <property type="term" value="P:protein transport"/>
    <property type="evidence" value="ECO:0007669"/>
    <property type="project" value="UniProtKB-KW"/>
</dbReference>
<reference evidence="6 7" key="1">
    <citation type="submission" date="2024-01" db="EMBL/GenBank/DDBJ databases">
        <title>The genomes of 5 underutilized Papilionoideae crops provide insights into root nodulation and disease resistanc.</title>
        <authorList>
            <person name="Jiang F."/>
        </authorList>
    </citation>
    <scope>NUCLEOTIDE SEQUENCE [LARGE SCALE GENOMIC DNA]</scope>
    <source>
        <strain evidence="6">JINMINGXINNONG_FW02</strain>
        <tissue evidence="6">Leaves</tissue>
    </source>
</reference>